<gene>
    <name evidence="4" type="ORF">METZ01_LOCUS276678</name>
</gene>
<evidence type="ECO:0000313" key="4">
    <source>
        <dbReference type="EMBL" id="SVC23824.1"/>
    </source>
</evidence>
<evidence type="ECO:0000259" key="3">
    <source>
        <dbReference type="Pfam" id="PF10370"/>
    </source>
</evidence>
<protein>
    <recommendedName>
        <fullName evidence="5">Fumarylacetoacetase-like C-terminal domain-containing protein</fullName>
    </recommendedName>
</protein>
<dbReference type="InterPro" id="IPR011234">
    <property type="entry name" value="Fumarylacetoacetase-like_C"/>
</dbReference>
<evidence type="ECO:0008006" key="5">
    <source>
        <dbReference type="Google" id="ProtNLM"/>
    </source>
</evidence>
<dbReference type="InterPro" id="IPR018833">
    <property type="entry name" value="Rv2993c-like_N"/>
</dbReference>
<dbReference type="GO" id="GO:0018773">
    <property type="term" value="F:acetylpyruvate hydrolase activity"/>
    <property type="evidence" value="ECO:0007669"/>
    <property type="project" value="TreeGrafter"/>
</dbReference>
<dbReference type="GO" id="GO:0046872">
    <property type="term" value="F:metal ion binding"/>
    <property type="evidence" value="ECO:0007669"/>
    <property type="project" value="UniProtKB-KW"/>
</dbReference>
<proteinExistence type="predicted"/>
<dbReference type="SUPFAM" id="SSF56529">
    <property type="entry name" value="FAH"/>
    <property type="match status" value="1"/>
</dbReference>
<feature type="domain" description="Rv2993c-like N-terminal" evidence="3">
    <location>
        <begin position="4"/>
        <end position="51"/>
    </location>
</feature>
<dbReference type="PANTHER" id="PTHR11820:SF7">
    <property type="entry name" value="ACYLPYRUVASE FAHD1, MITOCHONDRIAL"/>
    <property type="match status" value="1"/>
</dbReference>
<accession>A0A382KFP1</accession>
<sequence length="259" mass="28952">MAQWIRFDYQEKTAIGTLTGDAVSEYKGRLFDNPQPTGRSMPLADVQLKAPLVPHSIFALWNNFHERAQKEGQTLPNVPLYFMKPLTSVIGPGQTIYRPRGHHGRVIFEAELGIVVGSICREVSEEEAGKYIFGYTCVNDVTAIEFLFEDKAFQQWTRCKGFDTFTPLGPWITTEIDPDGLQIMALQGDEVRQDYPVSDMIFSPMKIVSLMSHYHTLSPGDLICCGTSVGARTMKPGTRIDIVIPGIGTLSNPFEDFPE</sequence>
<dbReference type="EMBL" id="UINC01080674">
    <property type="protein sequence ID" value="SVC23824.1"/>
    <property type="molecule type" value="Genomic_DNA"/>
</dbReference>
<dbReference type="AlphaFoldDB" id="A0A382KFP1"/>
<dbReference type="InterPro" id="IPR036663">
    <property type="entry name" value="Fumarylacetoacetase_C_sf"/>
</dbReference>
<name>A0A382KFP1_9ZZZZ</name>
<keyword evidence="1" id="KW-0479">Metal-binding</keyword>
<evidence type="ECO:0000256" key="1">
    <source>
        <dbReference type="ARBA" id="ARBA00022723"/>
    </source>
</evidence>
<dbReference type="Gene3D" id="3.90.850.10">
    <property type="entry name" value="Fumarylacetoacetase-like, C-terminal domain"/>
    <property type="match status" value="1"/>
</dbReference>
<evidence type="ECO:0000259" key="2">
    <source>
        <dbReference type="Pfam" id="PF01557"/>
    </source>
</evidence>
<dbReference type="PANTHER" id="PTHR11820">
    <property type="entry name" value="ACYLPYRUVASE"/>
    <property type="match status" value="1"/>
</dbReference>
<reference evidence="4" key="1">
    <citation type="submission" date="2018-05" db="EMBL/GenBank/DDBJ databases">
        <authorList>
            <person name="Lanie J.A."/>
            <person name="Ng W.-L."/>
            <person name="Kazmierczak K.M."/>
            <person name="Andrzejewski T.M."/>
            <person name="Davidsen T.M."/>
            <person name="Wayne K.J."/>
            <person name="Tettelin H."/>
            <person name="Glass J.I."/>
            <person name="Rusch D."/>
            <person name="Podicherti R."/>
            <person name="Tsui H.-C.T."/>
            <person name="Winkler M.E."/>
        </authorList>
    </citation>
    <scope>NUCLEOTIDE SEQUENCE</scope>
</reference>
<feature type="domain" description="Fumarylacetoacetase-like C-terminal" evidence="2">
    <location>
        <begin position="57"/>
        <end position="254"/>
    </location>
</feature>
<organism evidence="4">
    <name type="scientific">marine metagenome</name>
    <dbReference type="NCBI Taxonomy" id="408172"/>
    <lineage>
        <taxon>unclassified sequences</taxon>
        <taxon>metagenomes</taxon>
        <taxon>ecological metagenomes</taxon>
    </lineage>
</organism>
<dbReference type="Pfam" id="PF10370">
    <property type="entry name" value="Rv2993c-like_N"/>
    <property type="match status" value="1"/>
</dbReference>
<dbReference type="Pfam" id="PF01557">
    <property type="entry name" value="FAA_hydrolase"/>
    <property type="match status" value="1"/>
</dbReference>